<name>A5BWN9_VITVI</name>
<evidence type="ECO:0000313" key="1">
    <source>
        <dbReference type="EMBL" id="CAN61881.1"/>
    </source>
</evidence>
<dbReference type="AlphaFoldDB" id="A5BWN9"/>
<gene>
    <name evidence="1" type="ORF">VITISV_008752</name>
</gene>
<reference evidence="1" key="1">
    <citation type="journal article" date="2007" name="PLoS ONE">
        <title>The first genome sequence of an elite grapevine cultivar (Pinot noir Vitis vinifera L.): coping with a highly heterozygous genome.</title>
        <authorList>
            <person name="Velasco R."/>
            <person name="Zharkikh A."/>
            <person name="Troggio M."/>
            <person name="Cartwright D.A."/>
            <person name="Cestaro A."/>
            <person name="Pruss D."/>
            <person name="Pindo M."/>
            <person name="FitzGerald L.M."/>
            <person name="Vezzulli S."/>
            <person name="Reid J."/>
            <person name="Malacarne G."/>
            <person name="Iliev D."/>
            <person name="Coppola G."/>
            <person name="Wardell B."/>
            <person name="Micheletti D."/>
            <person name="Macalma T."/>
            <person name="Facci M."/>
            <person name="Mitchell J.T."/>
            <person name="Perazzolli M."/>
            <person name="Eldredge G."/>
            <person name="Gatto P."/>
            <person name="Oyzerski R."/>
            <person name="Moretto M."/>
            <person name="Gutin N."/>
            <person name="Stefanini M."/>
            <person name="Chen Y."/>
            <person name="Segala C."/>
            <person name="Davenport C."/>
            <person name="Dematte L."/>
            <person name="Mraz A."/>
            <person name="Battilana J."/>
            <person name="Stormo K."/>
            <person name="Costa F."/>
            <person name="Tao Q."/>
            <person name="Si-Ammour A."/>
            <person name="Harkins T."/>
            <person name="Lackey A."/>
            <person name="Perbost C."/>
            <person name="Taillon B."/>
            <person name="Stella A."/>
            <person name="Solovyev V."/>
            <person name="Fawcett J.A."/>
            <person name="Sterck L."/>
            <person name="Vandepoele K."/>
            <person name="Grando S.M."/>
            <person name="Toppo S."/>
            <person name="Moser C."/>
            <person name="Lanchbury J."/>
            <person name="Bogden R."/>
            <person name="Skolnick M."/>
            <person name="Sgaramella V."/>
            <person name="Bhatnagar S.K."/>
            <person name="Fontana P."/>
            <person name="Gutin A."/>
            <person name="Van de Peer Y."/>
            <person name="Salamini F."/>
            <person name="Viola R."/>
        </authorList>
    </citation>
    <scope>NUCLEOTIDE SEQUENCE</scope>
</reference>
<dbReference type="EMBL" id="AM473837">
    <property type="protein sequence ID" value="CAN61881.1"/>
    <property type="molecule type" value="Genomic_DNA"/>
</dbReference>
<sequence length="38" mass="4513">MMYDSIRETEMFADMEFLKLSRSSWMHDSSPSPPENND</sequence>
<organism evidence="1">
    <name type="scientific">Vitis vinifera</name>
    <name type="common">Grape</name>
    <dbReference type="NCBI Taxonomy" id="29760"/>
    <lineage>
        <taxon>Eukaryota</taxon>
        <taxon>Viridiplantae</taxon>
        <taxon>Streptophyta</taxon>
        <taxon>Embryophyta</taxon>
        <taxon>Tracheophyta</taxon>
        <taxon>Spermatophyta</taxon>
        <taxon>Magnoliopsida</taxon>
        <taxon>eudicotyledons</taxon>
        <taxon>Gunneridae</taxon>
        <taxon>Pentapetalae</taxon>
        <taxon>rosids</taxon>
        <taxon>Vitales</taxon>
        <taxon>Vitaceae</taxon>
        <taxon>Viteae</taxon>
        <taxon>Vitis</taxon>
    </lineage>
</organism>
<protein>
    <submittedName>
        <fullName evidence="1">Uncharacterized protein</fullName>
    </submittedName>
</protein>
<proteinExistence type="predicted"/>
<accession>A5BWN9</accession>